<dbReference type="PANTHER" id="PTHR42852:SF1">
    <property type="entry name" value="THIOREDOXIN-LIKE PROTEIN YNEN"/>
    <property type="match status" value="1"/>
</dbReference>
<name>A0A1H0WTU2_9BACI</name>
<keyword evidence="4" id="KW-1185">Reference proteome</keyword>
<sequence length="186" mass="21012">MLKKLIVVIGLIGLTIWGIYNHNESSDTVQSHSQDVPVSKTIKIGLQEGDLAPDFELETLDGQLVKLSELKGKKIILNFWATWCPPCKAEMPHMQSFYEDQDHGSVEILAVNLTNSEQRKDAVNKFVEQYQLTFPILLDQSGEIGDTYRAYTIPTSYYIDSSGIIVKKIIGPMDKEMMNEMIKSIN</sequence>
<evidence type="ECO:0000256" key="1">
    <source>
        <dbReference type="ARBA" id="ARBA00023157"/>
    </source>
</evidence>
<dbReference type="Proteomes" id="UP000199159">
    <property type="component" value="Unassembled WGS sequence"/>
</dbReference>
<dbReference type="PANTHER" id="PTHR42852">
    <property type="entry name" value="THIOL:DISULFIDE INTERCHANGE PROTEIN DSBE"/>
    <property type="match status" value="1"/>
</dbReference>
<dbReference type="PROSITE" id="PS00194">
    <property type="entry name" value="THIOREDOXIN_1"/>
    <property type="match status" value="1"/>
</dbReference>
<dbReference type="InterPro" id="IPR000866">
    <property type="entry name" value="AhpC/TSA"/>
</dbReference>
<feature type="domain" description="Thioredoxin" evidence="2">
    <location>
        <begin position="46"/>
        <end position="186"/>
    </location>
</feature>
<dbReference type="GO" id="GO:0016491">
    <property type="term" value="F:oxidoreductase activity"/>
    <property type="evidence" value="ECO:0007669"/>
    <property type="project" value="InterPro"/>
</dbReference>
<dbReference type="Pfam" id="PF00578">
    <property type="entry name" value="AhpC-TSA"/>
    <property type="match status" value="1"/>
</dbReference>
<accession>A0A1H0WTU2</accession>
<dbReference type="Gene3D" id="3.40.30.10">
    <property type="entry name" value="Glutaredoxin"/>
    <property type="match status" value="1"/>
</dbReference>
<evidence type="ECO:0000313" key="3">
    <source>
        <dbReference type="EMBL" id="SDP94009.1"/>
    </source>
</evidence>
<keyword evidence="1" id="KW-1015">Disulfide bond</keyword>
<evidence type="ECO:0000259" key="2">
    <source>
        <dbReference type="PROSITE" id="PS51352"/>
    </source>
</evidence>
<evidence type="ECO:0000313" key="4">
    <source>
        <dbReference type="Proteomes" id="UP000199159"/>
    </source>
</evidence>
<gene>
    <name evidence="3" type="ORF">SAMN05216565_11580</name>
</gene>
<dbReference type="EMBL" id="FNJU01000015">
    <property type="protein sequence ID" value="SDP94009.1"/>
    <property type="molecule type" value="Genomic_DNA"/>
</dbReference>
<dbReference type="CDD" id="cd02966">
    <property type="entry name" value="TlpA_like_family"/>
    <property type="match status" value="1"/>
</dbReference>
<reference evidence="4" key="1">
    <citation type="submission" date="2016-10" db="EMBL/GenBank/DDBJ databases">
        <authorList>
            <person name="Varghese N."/>
            <person name="Submissions S."/>
        </authorList>
    </citation>
    <scope>NUCLEOTIDE SEQUENCE [LARGE SCALE GENOMIC DNA]</scope>
    <source>
        <strain evidence="4">IBRC-M10078</strain>
    </source>
</reference>
<organism evidence="3 4">
    <name type="scientific">Litchfieldia salsa</name>
    <dbReference type="NCBI Taxonomy" id="930152"/>
    <lineage>
        <taxon>Bacteria</taxon>
        <taxon>Bacillati</taxon>
        <taxon>Bacillota</taxon>
        <taxon>Bacilli</taxon>
        <taxon>Bacillales</taxon>
        <taxon>Bacillaceae</taxon>
        <taxon>Litchfieldia</taxon>
    </lineage>
</organism>
<dbReference type="InterPro" id="IPR017937">
    <property type="entry name" value="Thioredoxin_CS"/>
</dbReference>
<dbReference type="OrthoDB" id="25753at2"/>
<dbReference type="AlphaFoldDB" id="A0A1H0WTU2"/>
<dbReference type="RefSeq" id="WP_090858881.1">
    <property type="nucleotide sequence ID" value="NZ_FNJU01000015.1"/>
</dbReference>
<dbReference type="InterPro" id="IPR036249">
    <property type="entry name" value="Thioredoxin-like_sf"/>
</dbReference>
<dbReference type="SUPFAM" id="SSF52833">
    <property type="entry name" value="Thioredoxin-like"/>
    <property type="match status" value="1"/>
</dbReference>
<dbReference type="InterPro" id="IPR050553">
    <property type="entry name" value="Thioredoxin_ResA/DsbE_sf"/>
</dbReference>
<dbReference type="PROSITE" id="PS51352">
    <property type="entry name" value="THIOREDOXIN_2"/>
    <property type="match status" value="1"/>
</dbReference>
<dbReference type="InterPro" id="IPR013766">
    <property type="entry name" value="Thioredoxin_domain"/>
</dbReference>
<protein>
    <submittedName>
        <fullName evidence="3">Peroxiredoxin</fullName>
    </submittedName>
</protein>
<proteinExistence type="predicted"/>
<dbReference type="STRING" id="930152.SAMN05216565_11580"/>
<dbReference type="GO" id="GO:0016209">
    <property type="term" value="F:antioxidant activity"/>
    <property type="evidence" value="ECO:0007669"/>
    <property type="project" value="InterPro"/>
</dbReference>